<keyword evidence="1 2" id="KW-0371">Homeobox</keyword>
<feature type="region of interest" description="Disordered" evidence="3">
    <location>
        <begin position="696"/>
        <end position="715"/>
    </location>
</feature>
<feature type="compositionally biased region" description="Basic residues" evidence="3">
    <location>
        <begin position="526"/>
        <end position="546"/>
    </location>
</feature>
<evidence type="ECO:0000256" key="1">
    <source>
        <dbReference type="PROSITE-ProRule" id="PRU00108"/>
    </source>
</evidence>
<feature type="compositionally biased region" description="Basic residues" evidence="3">
    <location>
        <begin position="576"/>
        <end position="587"/>
    </location>
</feature>
<dbReference type="GO" id="GO:0003677">
    <property type="term" value="F:DNA binding"/>
    <property type="evidence" value="ECO:0007669"/>
    <property type="project" value="UniProtKB-UniRule"/>
</dbReference>
<keyword evidence="1 2" id="KW-0539">Nucleus</keyword>
<feature type="DNA-binding region" description="Homeobox" evidence="1">
    <location>
        <begin position="592"/>
        <end position="655"/>
    </location>
</feature>
<gene>
    <name evidence="5" type="ORF">BDA99DRAFT_529067</name>
</gene>
<dbReference type="Pfam" id="PF00046">
    <property type="entry name" value="Homeodomain"/>
    <property type="match status" value="1"/>
</dbReference>
<evidence type="ECO:0000256" key="3">
    <source>
        <dbReference type="SAM" id="MobiDB-lite"/>
    </source>
</evidence>
<comment type="subcellular location">
    <subcellularLocation>
        <location evidence="1 2">Nucleus</location>
    </subcellularLocation>
</comment>
<dbReference type="Proteomes" id="UP001209540">
    <property type="component" value="Unassembled WGS sequence"/>
</dbReference>
<dbReference type="SUPFAM" id="SSF46689">
    <property type="entry name" value="Homeodomain-like"/>
    <property type="match status" value="1"/>
</dbReference>
<feature type="compositionally biased region" description="Acidic residues" evidence="3">
    <location>
        <begin position="467"/>
        <end position="519"/>
    </location>
</feature>
<feature type="region of interest" description="Disordered" evidence="3">
    <location>
        <begin position="443"/>
        <end position="598"/>
    </location>
</feature>
<dbReference type="Gene3D" id="1.10.10.60">
    <property type="entry name" value="Homeodomain-like"/>
    <property type="match status" value="1"/>
</dbReference>
<evidence type="ECO:0000256" key="2">
    <source>
        <dbReference type="RuleBase" id="RU000682"/>
    </source>
</evidence>
<feature type="region of interest" description="Disordered" evidence="3">
    <location>
        <begin position="232"/>
        <end position="269"/>
    </location>
</feature>
<accession>A0AAD5JLJ5</accession>
<proteinExistence type="predicted"/>
<evidence type="ECO:0000259" key="4">
    <source>
        <dbReference type="PROSITE" id="PS50071"/>
    </source>
</evidence>
<feature type="compositionally biased region" description="Low complexity" evidence="3">
    <location>
        <begin position="241"/>
        <end position="256"/>
    </location>
</feature>
<protein>
    <recommendedName>
        <fullName evidence="4">Homeobox domain-containing protein</fullName>
    </recommendedName>
</protein>
<name>A0AAD5JLJ5_9FUNG</name>
<dbReference type="InterPro" id="IPR009057">
    <property type="entry name" value="Homeodomain-like_sf"/>
</dbReference>
<dbReference type="EMBL" id="JAIXMP010000059">
    <property type="protein sequence ID" value="KAI9244479.1"/>
    <property type="molecule type" value="Genomic_DNA"/>
</dbReference>
<sequence length="760" mass="87466">MPESSISKCQTLHQQQETLNVMNSEDSSMNTFLPMSSATVPMETNSPFHHVTGANLPLFSCAMKPPFDLSNVMVTPPPDDKTPQRITAVASLSTLLSHFPDIPKYLSHAQFGHFVNYWYTFQYCIALARFDHCRPMVIQEMNTLVSHLHQLVHTIIYHQQLQHHHENKEEDLEEQTPFMISAIQTLKDRVHNVIQVFQVIETNRVINTTNQDPMSAIMPIVQRVLKRREVLAQQHEKESKQQQQQQRSFLSQQQYQPPTSASQYQEQQQQDLNTLIPTPNMMMVVADNDLNGNLATNNFMQHCFDNNNNTLCIQPTELMQLPNQQQQQQHFDFSSEPSNTTMLPAQQQQLVTGYHPSCNSFTSNVTPANQFSALPATNTTMIPSPISVIVEPKQDQTVESLSKSVVDISLKDCKVKENDSNNKEEEGEDEEKNHIVEKHQDIIGSSSHSSFGSVISSNEEQQHDIDVEYDDSEYDNDDDKDEDYFEDEYGMVTEEDDDMIDLDLDDDDDVVDDEDDGDYIDGSTLKMRRRSNSNNNKKARSGRPSKKQSTNDSTYKKSASSNNVNNNVKKPSFQHQHQHQQQRRTRAPRQYTRRTATSYDADTTHYLKSVFFSIYSKRDKLTKEQRKQVQLHTGLKPRNITYWFSNHKRRFQNSLQVFKQAVRESHGKIKTYDDFLLWRRKKGLPEDVLDSEMTASEHLFTNNRQSHSNEEDGVDENMEKIGKSLTHHLPSPPDTERTDSDNNSITSSILNNAITFNSHT</sequence>
<dbReference type="PROSITE" id="PS50071">
    <property type="entry name" value="HOMEOBOX_2"/>
    <property type="match status" value="1"/>
</dbReference>
<feature type="compositionally biased region" description="Low complexity" evidence="3">
    <location>
        <begin position="443"/>
        <end position="457"/>
    </location>
</feature>
<keyword evidence="1 2" id="KW-0238">DNA-binding</keyword>
<dbReference type="AlphaFoldDB" id="A0AAD5JLJ5"/>
<dbReference type="CDD" id="cd00086">
    <property type="entry name" value="homeodomain"/>
    <property type="match status" value="1"/>
</dbReference>
<comment type="caution">
    <text evidence="5">The sequence shown here is derived from an EMBL/GenBank/DDBJ whole genome shotgun (WGS) entry which is preliminary data.</text>
</comment>
<dbReference type="SMART" id="SM00389">
    <property type="entry name" value="HOX"/>
    <property type="match status" value="1"/>
</dbReference>
<dbReference type="InterPro" id="IPR001356">
    <property type="entry name" value="HD"/>
</dbReference>
<feature type="compositionally biased region" description="Low complexity" evidence="3">
    <location>
        <begin position="556"/>
        <end position="575"/>
    </location>
</feature>
<feature type="domain" description="Homeobox" evidence="4">
    <location>
        <begin position="590"/>
        <end position="654"/>
    </location>
</feature>
<feature type="region of interest" description="Disordered" evidence="3">
    <location>
        <begin position="724"/>
        <end position="746"/>
    </location>
</feature>
<organism evidence="5 6">
    <name type="scientific">Phascolomyces articulosus</name>
    <dbReference type="NCBI Taxonomy" id="60185"/>
    <lineage>
        <taxon>Eukaryota</taxon>
        <taxon>Fungi</taxon>
        <taxon>Fungi incertae sedis</taxon>
        <taxon>Mucoromycota</taxon>
        <taxon>Mucoromycotina</taxon>
        <taxon>Mucoromycetes</taxon>
        <taxon>Mucorales</taxon>
        <taxon>Lichtheimiaceae</taxon>
        <taxon>Phascolomyces</taxon>
    </lineage>
</organism>
<reference evidence="5" key="1">
    <citation type="journal article" date="2022" name="IScience">
        <title>Evolution of zygomycete secretomes and the origins of terrestrial fungal ecologies.</title>
        <authorList>
            <person name="Chang Y."/>
            <person name="Wang Y."/>
            <person name="Mondo S."/>
            <person name="Ahrendt S."/>
            <person name="Andreopoulos W."/>
            <person name="Barry K."/>
            <person name="Beard J."/>
            <person name="Benny G.L."/>
            <person name="Blankenship S."/>
            <person name="Bonito G."/>
            <person name="Cuomo C."/>
            <person name="Desiro A."/>
            <person name="Gervers K.A."/>
            <person name="Hundley H."/>
            <person name="Kuo A."/>
            <person name="LaButti K."/>
            <person name="Lang B.F."/>
            <person name="Lipzen A."/>
            <person name="O'Donnell K."/>
            <person name="Pangilinan J."/>
            <person name="Reynolds N."/>
            <person name="Sandor L."/>
            <person name="Smith M.E."/>
            <person name="Tsang A."/>
            <person name="Grigoriev I.V."/>
            <person name="Stajich J.E."/>
            <person name="Spatafora J.W."/>
        </authorList>
    </citation>
    <scope>NUCLEOTIDE SEQUENCE</scope>
    <source>
        <strain evidence="5">RSA 2281</strain>
    </source>
</reference>
<evidence type="ECO:0000313" key="5">
    <source>
        <dbReference type="EMBL" id="KAI9244479.1"/>
    </source>
</evidence>
<dbReference type="GO" id="GO:0005634">
    <property type="term" value="C:nucleus"/>
    <property type="evidence" value="ECO:0007669"/>
    <property type="project" value="UniProtKB-SubCell"/>
</dbReference>
<reference evidence="5" key="2">
    <citation type="submission" date="2023-02" db="EMBL/GenBank/DDBJ databases">
        <authorList>
            <consortium name="DOE Joint Genome Institute"/>
            <person name="Mondo S.J."/>
            <person name="Chang Y."/>
            <person name="Wang Y."/>
            <person name="Ahrendt S."/>
            <person name="Andreopoulos W."/>
            <person name="Barry K."/>
            <person name="Beard J."/>
            <person name="Benny G.L."/>
            <person name="Blankenship S."/>
            <person name="Bonito G."/>
            <person name="Cuomo C."/>
            <person name="Desiro A."/>
            <person name="Gervers K.A."/>
            <person name="Hundley H."/>
            <person name="Kuo A."/>
            <person name="LaButti K."/>
            <person name="Lang B.F."/>
            <person name="Lipzen A."/>
            <person name="O'Donnell K."/>
            <person name="Pangilinan J."/>
            <person name="Reynolds N."/>
            <person name="Sandor L."/>
            <person name="Smith M.W."/>
            <person name="Tsang A."/>
            <person name="Grigoriev I.V."/>
            <person name="Stajich J.E."/>
            <person name="Spatafora J.W."/>
        </authorList>
    </citation>
    <scope>NUCLEOTIDE SEQUENCE</scope>
    <source>
        <strain evidence="5">RSA 2281</strain>
    </source>
</reference>
<keyword evidence="6" id="KW-1185">Reference proteome</keyword>
<evidence type="ECO:0000313" key="6">
    <source>
        <dbReference type="Proteomes" id="UP001209540"/>
    </source>
</evidence>